<evidence type="ECO:0000313" key="1">
    <source>
        <dbReference type="EMBL" id="QJA80393.1"/>
    </source>
</evidence>
<protein>
    <submittedName>
        <fullName evidence="1">Uncharacterized protein</fullName>
    </submittedName>
</protein>
<accession>A0A6M3KET1</accession>
<organism evidence="1">
    <name type="scientific">viral metagenome</name>
    <dbReference type="NCBI Taxonomy" id="1070528"/>
    <lineage>
        <taxon>unclassified sequences</taxon>
        <taxon>metagenomes</taxon>
        <taxon>organismal metagenomes</taxon>
    </lineage>
</organism>
<proteinExistence type="predicted"/>
<dbReference type="EMBL" id="MT142420">
    <property type="protein sequence ID" value="QJA80393.1"/>
    <property type="molecule type" value="Genomic_DNA"/>
</dbReference>
<gene>
    <name evidence="1" type="ORF">MM415A00726_0006</name>
</gene>
<name>A0A6M3KET1_9ZZZZ</name>
<dbReference type="AlphaFoldDB" id="A0A6M3KET1"/>
<sequence>MDVNQTYSYQDFSNQSMVSVEKEGLDGTIIRGTNFSQNTPFAEVFPAGMTGVQFEKCNLDNCIVPEGNTVFENCSHRSIALMNDREWWTVDGNGDPVEPVRKTLFIAYGLSIDPDDIPAELADMSPVIACEEGA</sequence>
<reference evidence="1" key="1">
    <citation type="submission" date="2020-03" db="EMBL/GenBank/DDBJ databases">
        <title>The deep terrestrial virosphere.</title>
        <authorList>
            <person name="Holmfeldt K."/>
            <person name="Nilsson E."/>
            <person name="Simone D."/>
            <person name="Lopez-Fernandez M."/>
            <person name="Wu X."/>
            <person name="de Brujin I."/>
            <person name="Lundin D."/>
            <person name="Andersson A."/>
            <person name="Bertilsson S."/>
            <person name="Dopson M."/>
        </authorList>
    </citation>
    <scope>NUCLEOTIDE SEQUENCE</scope>
    <source>
        <strain evidence="1">MM415A00726</strain>
    </source>
</reference>